<feature type="region of interest" description="Disordered" evidence="1">
    <location>
        <begin position="222"/>
        <end position="246"/>
    </location>
</feature>
<protein>
    <submittedName>
        <fullName evidence="2">Uncharacterized protein</fullName>
    </submittedName>
</protein>
<dbReference type="SUPFAM" id="SSF52047">
    <property type="entry name" value="RNI-like"/>
    <property type="match status" value="1"/>
</dbReference>
<dbReference type="Gene3D" id="3.80.10.10">
    <property type="entry name" value="Ribonuclease Inhibitor"/>
    <property type="match status" value="1"/>
</dbReference>
<dbReference type="OrthoDB" id="9876299at2759"/>
<evidence type="ECO:0000313" key="2">
    <source>
        <dbReference type="EMBL" id="PSK36001.1"/>
    </source>
</evidence>
<dbReference type="Proteomes" id="UP000243723">
    <property type="component" value="Unassembled WGS sequence"/>
</dbReference>
<sequence length="685" mass="75310">MVRSNFDYSNRTSSGEKLGISIAGDFWKVAAQTIKIVKPSTKPTKGGSRKNVPSSDASASVVPSTGPVIATTKIEIKVPDKKLTDDGIRHIAEALTTALRQRPDLAMMELDLSGNELTAKALRGLTEVVKQTQDLQILNLSNNDIAIRTTEECKDWQLFVEAAFSCDTLIRIDFSHNENSGALAWEVFRRALNPGITAHDQRGHSHRNDPFDLDVSGLKIGGQDDSSGEAQTSPSKSPHKSVKPSSTGKVIKILQAGLNDHGALFVGSILSRTAATQMPIDVVWADNLSTLTKDGVQLLTLTEKSVRAITRSACNYEGIDEGSTDDEDVEFEVTNIPMCKAARARAVSLSKRHFEEPSGPSEQLERITRKIQRNIINLHGYKSVELWAAGVAALAVSRKIYTLTPRRHEQEAAESVSDVALTEDQVSGEKYATAAAEFGFPLERQRNLKSPDTLPTLLMKDPYTPDPTPSPSPSPSPTKGTKSWAATVASSTPGDYSTDFSSPIPGLGVRHEPVWFKPEVKSTNKLKKLKRQTYYSSDGIAEDTFSGVQASIASPGLASDIARHQTAFNSEDAITREELAVTKEQNYLDWQVKHMRKLQVEQGGASDGYKDKSLRSQLPLTVGLRIMSFAIPEDTLATLSHRQQRKAFEWGQLHDTLSTEYDWRTKDQSSQIWMLLEALECLEYD</sequence>
<feature type="compositionally biased region" description="Polar residues" evidence="1">
    <location>
        <begin position="488"/>
        <end position="499"/>
    </location>
</feature>
<accession>A0A2P7YJ52</accession>
<organism evidence="2 3">
    <name type="scientific">Elsinoe australis</name>
    <dbReference type="NCBI Taxonomy" id="40998"/>
    <lineage>
        <taxon>Eukaryota</taxon>
        <taxon>Fungi</taxon>
        <taxon>Dikarya</taxon>
        <taxon>Ascomycota</taxon>
        <taxon>Pezizomycotina</taxon>
        <taxon>Dothideomycetes</taxon>
        <taxon>Dothideomycetidae</taxon>
        <taxon>Myriangiales</taxon>
        <taxon>Elsinoaceae</taxon>
        <taxon>Elsinoe</taxon>
    </lineage>
</organism>
<evidence type="ECO:0000313" key="3">
    <source>
        <dbReference type="Proteomes" id="UP000243723"/>
    </source>
</evidence>
<gene>
    <name evidence="2" type="ORF">B9Z65_5816</name>
</gene>
<comment type="caution">
    <text evidence="2">The sequence shown here is derived from an EMBL/GenBank/DDBJ whole genome shotgun (WGS) entry which is preliminary data.</text>
</comment>
<dbReference type="AlphaFoldDB" id="A0A2P7YJ52"/>
<proteinExistence type="predicted"/>
<feature type="compositionally biased region" description="Low complexity" evidence="1">
    <location>
        <begin position="52"/>
        <end position="63"/>
    </location>
</feature>
<name>A0A2P7YJ52_9PEZI</name>
<feature type="region of interest" description="Disordered" evidence="1">
    <location>
        <begin position="39"/>
        <end position="63"/>
    </location>
</feature>
<evidence type="ECO:0000256" key="1">
    <source>
        <dbReference type="SAM" id="MobiDB-lite"/>
    </source>
</evidence>
<feature type="region of interest" description="Disordered" evidence="1">
    <location>
        <begin position="443"/>
        <end position="499"/>
    </location>
</feature>
<feature type="compositionally biased region" description="Pro residues" evidence="1">
    <location>
        <begin position="464"/>
        <end position="476"/>
    </location>
</feature>
<keyword evidence="3" id="KW-1185">Reference proteome</keyword>
<dbReference type="InterPro" id="IPR032675">
    <property type="entry name" value="LRR_dom_sf"/>
</dbReference>
<reference evidence="2 3" key="1">
    <citation type="submission" date="2017-05" db="EMBL/GenBank/DDBJ databases">
        <title>Draft genome sequence of Elsinoe australis.</title>
        <authorList>
            <person name="Cheng Q."/>
        </authorList>
    </citation>
    <scope>NUCLEOTIDE SEQUENCE [LARGE SCALE GENOMIC DNA]</scope>
    <source>
        <strain evidence="2 3">NL1</strain>
    </source>
</reference>
<dbReference type="EMBL" id="NHZQ01000422">
    <property type="protein sequence ID" value="PSK36001.1"/>
    <property type="molecule type" value="Genomic_DNA"/>
</dbReference>